<dbReference type="PANTHER" id="PTHR23349">
    <property type="entry name" value="BASIC HELIX-LOOP-HELIX TRANSCRIPTION FACTOR, TWIST"/>
    <property type="match status" value="1"/>
</dbReference>
<evidence type="ECO:0000256" key="1">
    <source>
        <dbReference type="ARBA" id="ARBA00004123"/>
    </source>
</evidence>
<dbReference type="Pfam" id="PF00010">
    <property type="entry name" value="HLH"/>
    <property type="match status" value="1"/>
</dbReference>
<comment type="subcellular location">
    <subcellularLocation>
        <location evidence="1">Nucleus</location>
    </subcellularLocation>
</comment>
<keyword evidence="5" id="KW-0539">Nucleus</keyword>
<dbReference type="AlphaFoldDB" id="A0A4U1FH86"/>
<dbReference type="Proteomes" id="UP000308365">
    <property type="component" value="Unassembled WGS sequence"/>
</dbReference>
<dbReference type="InterPro" id="IPR050283">
    <property type="entry name" value="E-box_TF_Regulators"/>
</dbReference>
<dbReference type="GO" id="GO:0000981">
    <property type="term" value="F:DNA-binding transcription factor activity, RNA polymerase II-specific"/>
    <property type="evidence" value="ECO:0007669"/>
    <property type="project" value="TreeGrafter"/>
</dbReference>
<dbReference type="FunFam" id="4.10.280.10:FF:000010">
    <property type="entry name" value="Scleraxis bHLH transcription factor"/>
    <property type="match status" value="1"/>
</dbReference>
<feature type="domain" description="BHLH" evidence="7">
    <location>
        <begin position="121"/>
        <end position="173"/>
    </location>
</feature>
<dbReference type="InterPro" id="IPR036638">
    <property type="entry name" value="HLH_DNA-bd_sf"/>
</dbReference>
<organism evidence="8 9">
    <name type="scientific">Monodon monoceros</name>
    <name type="common">Narwhal</name>
    <name type="synonym">Ceratodon monodon</name>
    <dbReference type="NCBI Taxonomy" id="40151"/>
    <lineage>
        <taxon>Eukaryota</taxon>
        <taxon>Metazoa</taxon>
        <taxon>Chordata</taxon>
        <taxon>Craniata</taxon>
        <taxon>Vertebrata</taxon>
        <taxon>Euteleostomi</taxon>
        <taxon>Mammalia</taxon>
        <taxon>Eutheria</taxon>
        <taxon>Laurasiatheria</taxon>
        <taxon>Artiodactyla</taxon>
        <taxon>Whippomorpha</taxon>
        <taxon>Cetacea</taxon>
        <taxon>Odontoceti</taxon>
        <taxon>Monodontidae</taxon>
        <taxon>Monodon</taxon>
    </lineage>
</organism>
<evidence type="ECO:0000256" key="5">
    <source>
        <dbReference type="ARBA" id="ARBA00023242"/>
    </source>
</evidence>
<keyword evidence="2" id="KW-0805">Transcription regulation</keyword>
<proteinExistence type="predicted"/>
<dbReference type="GO" id="GO:0046983">
    <property type="term" value="F:protein dimerization activity"/>
    <property type="evidence" value="ECO:0007669"/>
    <property type="project" value="InterPro"/>
</dbReference>
<evidence type="ECO:0000256" key="4">
    <source>
        <dbReference type="ARBA" id="ARBA00023163"/>
    </source>
</evidence>
<evidence type="ECO:0000256" key="6">
    <source>
        <dbReference type="SAM" id="MobiDB-lite"/>
    </source>
</evidence>
<dbReference type="PROSITE" id="PS50888">
    <property type="entry name" value="BHLH"/>
    <property type="match status" value="1"/>
</dbReference>
<gene>
    <name evidence="8" type="ORF">EI555_013859</name>
</gene>
<keyword evidence="3" id="KW-0238">DNA-binding</keyword>
<name>A0A4U1FH86_MONMO</name>
<dbReference type="InterPro" id="IPR011598">
    <property type="entry name" value="bHLH_dom"/>
</dbReference>
<dbReference type="Gene3D" id="4.10.280.10">
    <property type="entry name" value="Helix-loop-helix DNA-binding domain"/>
    <property type="match status" value="1"/>
</dbReference>
<dbReference type="GO" id="GO:0007519">
    <property type="term" value="P:skeletal muscle tissue development"/>
    <property type="evidence" value="ECO:0007669"/>
    <property type="project" value="TreeGrafter"/>
</dbReference>
<dbReference type="PANTHER" id="PTHR23349:SF62">
    <property type="entry name" value="MUSCULIN"/>
    <property type="match status" value="1"/>
</dbReference>
<feature type="compositionally biased region" description="Acidic residues" evidence="6">
    <location>
        <begin position="68"/>
        <end position="78"/>
    </location>
</feature>
<evidence type="ECO:0000256" key="3">
    <source>
        <dbReference type="ARBA" id="ARBA00023125"/>
    </source>
</evidence>
<accession>A0A4U1FH86</accession>
<dbReference type="GO" id="GO:0005634">
    <property type="term" value="C:nucleus"/>
    <property type="evidence" value="ECO:0007669"/>
    <property type="project" value="UniProtKB-SubCell"/>
</dbReference>
<dbReference type="EMBL" id="RWIC01000123">
    <property type="protein sequence ID" value="TKC49289.1"/>
    <property type="molecule type" value="Genomic_DNA"/>
</dbReference>
<dbReference type="GO" id="GO:0000977">
    <property type="term" value="F:RNA polymerase II transcription regulatory region sequence-specific DNA binding"/>
    <property type="evidence" value="ECO:0007669"/>
    <property type="project" value="TreeGrafter"/>
</dbReference>
<keyword evidence="4" id="KW-0804">Transcription</keyword>
<comment type="caution">
    <text evidence="8">The sequence shown here is derived from an EMBL/GenBank/DDBJ whole genome shotgun (WGS) entry which is preliminary data.</text>
</comment>
<evidence type="ECO:0000313" key="8">
    <source>
        <dbReference type="EMBL" id="TKC49289.1"/>
    </source>
</evidence>
<evidence type="ECO:0000313" key="9">
    <source>
        <dbReference type="Proteomes" id="UP000308365"/>
    </source>
</evidence>
<sequence length="636" mass="70822">GAEGGGRETGLGAEGGGVGDTAMSTSSGSDPEEMELRELQRGYPVPVSKRPPLRGAERSYISPSDNSSAEEEDPDGEEERCALGAAGGAGGCKRKRPGVAGGGGGKKPLPPKGSAAECKQSQRNAANARERARMRVLSKAFSRLKTSLPWVPPDTKLSKLDTLRLASSYIAHLRQLLQEDRYENGYVHPVNLVGARRARPGAGGREMPGVLPEDTQIPRILIKSELLKAGDIPGFRLESGFGLKWSFLLQYLMLFLILQTWPFVVSGRPDSDTKEVSAANRLFCTAMANKMGLERRSRQNVFVFFATYAKDSCHGVGKGVVSKEKRDVEDRIAIPETVNIGEEDDLREEDEIILEWNSASKSQLVMLKEMYSIWKCLASGNNLDEMDKIVVSQRQVGMMFCDALVWKQTNSQIRSQLPRHTGVRAPVTNEVEKEVKLEWKAFMKLATEPWARLTSFDQLFKAKITYVIEGKYHQEDHLEEKAGQRILKAEENHSLGFKLGDWINYIFKIFSVVLAAIKTVKVGKGRYGGVIIQTVYITETDKGEKAGERFTITTKEFSKVVPTEVNELNGKWELFAPKCTYGRGLKIPIIHVMELDLKFSHSGQNTFFKEEMHTKLTSNYSVTSVSTERTLERFQL</sequence>
<dbReference type="SUPFAM" id="SSF47459">
    <property type="entry name" value="HLH, helix-loop-helix DNA-binding domain"/>
    <property type="match status" value="1"/>
</dbReference>
<evidence type="ECO:0000259" key="7">
    <source>
        <dbReference type="PROSITE" id="PS50888"/>
    </source>
</evidence>
<evidence type="ECO:0000256" key="2">
    <source>
        <dbReference type="ARBA" id="ARBA00023015"/>
    </source>
</evidence>
<reference evidence="9" key="1">
    <citation type="journal article" date="2019" name="IScience">
        <title>Narwhal Genome Reveals Long-Term Low Genetic Diversity despite Current Large Abundance Size.</title>
        <authorList>
            <person name="Westbury M.V."/>
            <person name="Petersen B."/>
            <person name="Garde E."/>
            <person name="Heide-Jorgensen M.P."/>
            <person name="Lorenzen E.D."/>
        </authorList>
    </citation>
    <scope>NUCLEOTIDE SEQUENCE [LARGE SCALE GENOMIC DNA]</scope>
</reference>
<protein>
    <recommendedName>
        <fullName evidence="7">BHLH domain-containing protein</fullName>
    </recommendedName>
</protein>
<dbReference type="CDD" id="cd19703">
    <property type="entry name" value="bHLH_TS_musculin"/>
    <property type="match status" value="1"/>
</dbReference>
<dbReference type="SMART" id="SM00353">
    <property type="entry name" value="HLH"/>
    <property type="match status" value="1"/>
</dbReference>
<feature type="compositionally biased region" description="Gly residues" evidence="6">
    <location>
        <begin position="1"/>
        <end position="19"/>
    </location>
</feature>
<feature type="region of interest" description="Disordered" evidence="6">
    <location>
        <begin position="1"/>
        <end position="129"/>
    </location>
</feature>
<feature type="non-terminal residue" evidence="8">
    <location>
        <position position="1"/>
    </location>
</feature>